<evidence type="ECO:0000256" key="10">
    <source>
        <dbReference type="ARBA" id="ARBA00043973"/>
    </source>
</evidence>
<keyword evidence="19" id="KW-1185">Reference proteome</keyword>
<dbReference type="EMBL" id="JABXWT010000003">
    <property type="protein sequence ID" value="NVO56065.1"/>
    <property type="molecule type" value="Genomic_DNA"/>
</dbReference>
<comment type="cofactor">
    <cofactor evidence="1">
        <name>FMN</name>
        <dbReference type="ChEBI" id="CHEBI:58210"/>
    </cofactor>
</comment>
<dbReference type="InterPro" id="IPR036188">
    <property type="entry name" value="FAD/NAD-bd_sf"/>
</dbReference>
<evidence type="ECO:0000259" key="17">
    <source>
        <dbReference type="PROSITE" id="PS50206"/>
    </source>
</evidence>
<sequence>MTRFSAWNVFWNGLTSQKGWSRQWRDPEPKSHYDVVVIGGGLHGLATAHYLAKNHGIRNVAVLEKGWIGGGNAGRNTTIVRSNYAQPGNREFYEDSLKLWENLSFDLNYNVMFSQRSHISLLHSPGAVDAAARNYNTMRRTGAPDAEIWSLEQLKQAVPHLNYGPNARFPIMGAALQKRAGTARHDAVVWGYARSADQMGVDIIQNCEVTSITRDAEKVTALETSRGTITTSKVGLAVAGNTSRLWAMAGLGRLPIESHKLQAFVSEPLKPLLDQVVVFGVGGAHFYISQSDKGGMVFGGDLDWYKSYAQKGNLPIVQDVSEAAMSVLPCLGRVRLLRHWSGVVDMSMDGTHFICKTPVDNLYLNAGWNYGGFKATPASGTYFADLIANDRPHPVIANHDLKRFERGLQIDERGAGPDPKLHG</sequence>
<dbReference type="NCBIfam" id="TIGR01373">
    <property type="entry name" value="soxB"/>
    <property type="match status" value="1"/>
</dbReference>
<evidence type="ECO:0000256" key="11">
    <source>
        <dbReference type="ARBA" id="ARBA00044044"/>
    </source>
</evidence>
<keyword evidence="5" id="KW-0285">Flavoprotein</keyword>
<comment type="caution">
    <text evidence="18">The sequence shown here is derived from an EMBL/GenBank/DDBJ whole genome shotgun (WGS) entry which is preliminary data.</text>
</comment>
<organism evidence="18 19">
    <name type="scientific">Ruegeria haliotis</name>
    <dbReference type="NCBI Taxonomy" id="2747601"/>
    <lineage>
        <taxon>Bacteria</taxon>
        <taxon>Pseudomonadati</taxon>
        <taxon>Pseudomonadota</taxon>
        <taxon>Alphaproteobacteria</taxon>
        <taxon>Rhodobacterales</taxon>
        <taxon>Roseobacteraceae</taxon>
        <taxon>Ruegeria</taxon>
    </lineage>
</organism>
<evidence type="ECO:0000256" key="15">
    <source>
        <dbReference type="ARBA" id="ARBA00047316"/>
    </source>
</evidence>
<dbReference type="PROSITE" id="PS50206">
    <property type="entry name" value="RHODANESE_3"/>
    <property type="match status" value="1"/>
</dbReference>
<feature type="domain" description="Rhodanese" evidence="17">
    <location>
        <begin position="35"/>
        <end position="79"/>
    </location>
</feature>
<gene>
    <name evidence="18" type="ORF">HW561_09730</name>
</gene>
<evidence type="ECO:0000256" key="12">
    <source>
        <dbReference type="ARBA" id="ARBA00044150"/>
    </source>
</evidence>
<comment type="catalytic activity">
    <reaction evidence="16">
        <text>sarcosine + (6S)-5,6,7,8-tetrahydrofolate + O2 = (6R)-5,10-methylene-5,6,7,8-tetrahydrofolate + glycine + H2O2</text>
        <dbReference type="Rhea" id="RHEA:70455"/>
        <dbReference type="ChEBI" id="CHEBI:15379"/>
        <dbReference type="ChEBI" id="CHEBI:15636"/>
        <dbReference type="ChEBI" id="CHEBI:16240"/>
        <dbReference type="ChEBI" id="CHEBI:57305"/>
        <dbReference type="ChEBI" id="CHEBI:57433"/>
        <dbReference type="ChEBI" id="CHEBI:57453"/>
        <dbReference type="EC" id="1.5.3.24"/>
    </reaction>
</comment>
<keyword evidence="7" id="KW-0547">Nucleotide-binding</keyword>
<dbReference type="PANTHER" id="PTHR13847:SF287">
    <property type="entry name" value="FAD-DEPENDENT OXIDOREDUCTASE DOMAIN-CONTAINING PROTEIN 1"/>
    <property type="match status" value="1"/>
</dbReference>
<evidence type="ECO:0000256" key="3">
    <source>
        <dbReference type="ARBA" id="ARBA00004496"/>
    </source>
</evidence>
<evidence type="ECO:0000256" key="9">
    <source>
        <dbReference type="ARBA" id="ARBA00023002"/>
    </source>
</evidence>
<dbReference type="SUPFAM" id="SSF51905">
    <property type="entry name" value="FAD/NAD(P)-binding domain"/>
    <property type="match status" value="1"/>
</dbReference>
<dbReference type="InterPro" id="IPR006278">
    <property type="entry name" value="SoxB"/>
</dbReference>
<keyword evidence="6" id="KW-0288">FMN</keyword>
<dbReference type="Gene3D" id="3.50.50.60">
    <property type="entry name" value="FAD/NAD(P)-binding domain"/>
    <property type="match status" value="1"/>
</dbReference>
<dbReference type="PANTHER" id="PTHR13847">
    <property type="entry name" value="SARCOSINE DEHYDROGENASE-RELATED"/>
    <property type="match status" value="1"/>
</dbReference>
<comment type="cofactor">
    <cofactor evidence="2">
        <name>FAD</name>
        <dbReference type="ChEBI" id="CHEBI:57692"/>
    </cofactor>
</comment>
<evidence type="ECO:0000256" key="7">
    <source>
        <dbReference type="ARBA" id="ARBA00022741"/>
    </source>
</evidence>
<evidence type="ECO:0000256" key="2">
    <source>
        <dbReference type="ARBA" id="ARBA00001974"/>
    </source>
</evidence>
<evidence type="ECO:0000256" key="13">
    <source>
        <dbReference type="ARBA" id="ARBA00044216"/>
    </source>
</evidence>
<evidence type="ECO:0000313" key="19">
    <source>
        <dbReference type="Proteomes" id="UP000630805"/>
    </source>
</evidence>
<dbReference type="Pfam" id="PF01266">
    <property type="entry name" value="DAO"/>
    <property type="match status" value="1"/>
</dbReference>
<comment type="similarity">
    <text evidence="10">Belongs to the SoxB family.</text>
</comment>
<dbReference type="InterPro" id="IPR006076">
    <property type="entry name" value="FAD-dep_OxRdtase"/>
</dbReference>
<dbReference type="InterPro" id="IPR001763">
    <property type="entry name" value="Rhodanese-like_dom"/>
</dbReference>
<evidence type="ECO:0000256" key="4">
    <source>
        <dbReference type="ARBA" id="ARBA00022490"/>
    </source>
</evidence>
<evidence type="ECO:0000256" key="1">
    <source>
        <dbReference type="ARBA" id="ARBA00001917"/>
    </source>
</evidence>
<evidence type="ECO:0000256" key="16">
    <source>
        <dbReference type="ARBA" id="ARBA00048917"/>
    </source>
</evidence>
<evidence type="ECO:0000256" key="5">
    <source>
        <dbReference type="ARBA" id="ARBA00022630"/>
    </source>
</evidence>
<keyword evidence="4" id="KW-0963">Cytoplasm</keyword>
<reference evidence="18 19" key="1">
    <citation type="submission" date="2020-06" db="EMBL/GenBank/DDBJ databases">
        <authorList>
            <person name="Cao W.R."/>
        </authorList>
    </citation>
    <scope>NUCLEOTIDE SEQUENCE [LARGE SCALE GENOMIC DNA]</scope>
    <source>
        <strain evidence="18 19">B1Z28</strain>
    </source>
</reference>
<keyword evidence="8" id="KW-0274">FAD</keyword>
<evidence type="ECO:0000256" key="6">
    <source>
        <dbReference type="ARBA" id="ARBA00022643"/>
    </source>
</evidence>
<accession>A0ABX2PPL4</accession>
<keyword evidence="9" id="KW-0560">Oxidoreductase</keyword>
<evidence type="ECO:0000313" key="18">
    <source>
        <dbReference type="EMBL" id="NVO56065.1"/>
    </source>
</evidence>
<proteinExistence type="inferred from homology"/>
<comment type="subcellular location">
    <subcellularLocation>
        <location evidence="3">Cytoplasm</location>
    </subcellularLocation>
</comment>
<dbReference type="Proteomes" id="UP000630805">
    <property type="component" value="Unassembled WGS sequence"/>
</dbReference>
<dbReference type="Gene3D" id="3.30.9.10">
    <property type="entry name" value="D-Amino Acid Oxidase, subunit A, domain 2"/>
    <property type="match status" value="1"/>
</dbReference>
<dbReference type="RefSeq" id="WP_176864136.1">
    <property type="nucleotide sequence ID" value="NZ_JABXWT010000003.1"/>
</dbReference>
<evidence type="ECO:0000256" key="8">
    <source>
        <dbReference type="ARBA" id="ARBA00022827"/>
    </source>
</evidence>
<dbReference type="SUPFAM" id="SSF54373">
    <property type="entry name" value="FAD-linked reductases, C-terminal domain"/>
    <property type="match status" value="1"/>
</dbReference>
<evidence type="ECO:0000256" key="14">
    <source>
        <dbReference type="ARBA" id="ARBA00044295"/>
    </source>
</evidence>
<name>A0ABX2PPL4_9RHOB</name>
<comment type="catalytic activity">
    <reaction evidence="15">
        <text>sarcosine + O2 + H2O = formaldehyde + glycine + H2O2</text>
        <dbReference type="Rhea" id="RHEA:13313"/>
        <dbReference type="ChEBI" id="CHEBI:15377"/>
        <dbReference type="ChEBI" id="CHEBI:15379"/>
        <dbReference type="ChEBI" id="CHEBI:16240"/>
        <dbReference type="ChEBI" id="CHEBI:16842"/>
        <dbReference type="ChEBI" id="CHEBI:57305"/>
        <dbReference type="ChEBI" id="CHEBI:57433"/>
    </reaction>
</comment>
<dbReference type="EC" id="1.5.3.24" evidence="11"/>
<protein>
    <recommendedName>
        <fullName evidence="12">Sarcosine oxidase subunit beta</fullName>
        <ecNumber evidence="11">1.5.3.24</ecNumber>
    </recommendedName>
    <alternativeName>
        <fullName evidence="13">Sarcosine oxidase (5,10-methylenetetrahydrofolate-forming) subunit beta</fullName>
    </alternativeName>
    <alternativeName>
        <fullName evidence="14">Tetrameric sarcosine oxidase subunit beta</fullName>
    </alternativeName>
</protein>